<dbReference type="InterPro" id="IPR009094">
    <property type="entry name" value="DiS-bond_isomerase_DsbC/G_N_sf"/>
</dbReference>
<dbReference type="InterPro" id="IPR012336">
    <property type="entry name" value="Thioredoxin-like_fold"/>
</dbReference>
<dbReference type="PANTHER" id="PTHR35272">
    <property type="entry name" value="THIOL:DISULFIDE INTERCHANGE PROTEIN DSBC-RELATED"/>
    <property type="match status" value="1"/>
</dbReference>
<dbReference type="InterPro" id="IPR051470">
    <property type="entry name" value="Thiol:disulfide_interchange"/>
</dbReference>
<protein>
    <recommendedName>
        <fullName evidence="7">Thiol:disulfide interchange protein</fullName>
    </recommendedName>
</protein>
<sequence length="244" mass="26881">MSKKSLYCLLSAFPFLLTTVLAHAGEAEVRKAANGLFRPGTQIDEIRKAEIAGIYEVRVGSNLFYFDEKGKYAIMGDIIDTGSKRNLTEEKRDKLSAIKFSDLPLDQAIKTVRGNGKRVFATFEDPNCGYCKKLARDIVTLTDFTMYTFLYPILSPDSAEKSRNIWCAADQSKAWIGYMTAGANPAPANCDTPIEKNLELGQRYNIQGTPNIILTNGTRLPGYVSAAQLDQMLNQIATGKGTGK</sequence>
<keyword evidence="11" id="KW-1185">Reference proteome</keyword>
<comment type="subcellular location">
    <subcellularLocation>
        <location evidence="1 7">Periplasm</location>
    </subcellularLocation>
</comment>
<evidence type="ECO:0000256" key="3">
    <source>
        <dbReference type="ARBA" id="ARBA00022729"/>
    </source>
</evidence>
<dbReference type="InterPro" id="IPR018950">
    <property type="entry name" value="DiS-bond_isomerase_DsbC/G_N"/>
</dbReference>
<comment type="function">
    <text evidence="7">Required for disulfide bond formation in some periplasmic proteins. Acts by transferring its disulfide bond to other proteins and is reduced in the process.</text>
</comment>
<dbReference type="PROSITE" id="PS00194">
    <property type="entry name" value="THIOREDOXIN_1"/>
    <property type="match status" value="1"/>
</dbReference>
<feature type="domain" description="Thioredoxin-like fold" evidence="9">
    <location>
        <begin position="113"/>
        <end position="233"/>
    </location>
</feature>
<dbReference type="InterPro" id="IPR033954">
    <property type="entry name" value="DiS-bond_Isoase_DsbC/G"/>
</dbReference>
<evidence type="ECO:0000256" key="7">
    <source>
        <dbReference type="RuleBase" id="RU364038"/>
    </source>
</evidence>
<evidence type="ECO:0000313" key="10">
    <source>
        <dbReference type="EMBL" id="SMB31997.1"/>
    </source>
</evidence>
<keyword evidence="4 7" id="KW-0574">Periplasm</keyword>
<dbReference type="AlphaFoldDB" id="A0A7Z7MWA3"/>
<feature type="domain" description="Disulphide bond isomerase DsbC/G N-terminal" evidence="8">
    <location>
        <begin position="22"/>
        <end position="89"/>
    </location>
</feature>
<dbReference type="PANTHER" id="PTHR35272:SF3">
    <property type="entry name" value="THIOL:DISULFIDE INTERCHANGE PROTEIN DSBC"/>
    <property type="match status" value="1"/>
</dbReference>
<evidence type="ECO:0000256" key="2">
    <source>
        <dbReference type="ARBA" id="ARBA00009813"/>
    </source>
</evidence>
<evidence type="ECO:0000313" key="11">
    <source>
        <dbReference type="Proteomes" id="UP000242886"/>
    </source>
</evidence>
<evidence type="ECO:0000256" key="4">
    <source>
        <dbReference type="ARBA" id="ARBA00022764"/>
    </source>
</evidence>
<evidence type="ECO:0000256" key="6">
    <source>
        <dbReference type="ARBA" id="ARBA00023284"/>
    </source>
</evidence>
<keyword evidence="6 7" id="KW-0676">Redox-active center</keyword>
<proteinExistence type="inferred from homology"/>
<dbReference type="RefSeq" id="WP_154717260.1">
    <property type="nucleotide sequence ID" value="NZ_LT837803.1"/>
</dbReference>
<dbReference type="SUPFAM" id="SSF54423">
    <property type="entry name" value="DsbC/DsbG N-terminal domain-like"/>
    <property type="match status" value="1"/>
</dbReference>
<keyword evidence="3 7" id="KW-0732">Signal</keyword>
<feature type="chain" id="PRO_5031590201" description="Thiol:disulfide interchange protein" evidence="7">
    <location>
        <begin position="25"/>
        <end position="244"/>
    </location>
</feature>
<dbReference type="EMBL" id="LT837803">
    <property type="protein sequence ID" value="SMB31997.1"/>
    <property type="molecule type" value="Genomic_DNA"/>
</dbReference>
<feature type="signal peptide" evidence="7">
    <location>
        <begin position="1"/>
        <end position="24"/>
    </location>
</feature>
<dbReference type="CDD" id="cd03020">
    <property type="entry name" value="DsbA_DsbC_DsbG"/>
    <property type="match status" value="1"/>
</dbReference>
<evidence type="ECO:0000259" key="9">
    <source>
        <dbReference type="Pfam" id="PF13098"/>
    </source>
</evidence>
<dbReference type="Gene3D" id="3.40.30.10">
    <property type="entry name" value="Glutaredoxin"/>
    <property type="match status" value="1"/>
</dbReference>
<reference evidence="10" key="1">
    <citation type="submission" date="2017-03" db="EMBL/GenBank/DDBJ databases">
        <authorList>
            <consortium name="AG Boll"/>
        </authorList>
    </citation>
    <scope>NUCLEOTIDE SEQUENCE [LARGE SCALE GENOMIC DNA]</scope>
    <source>
        <strain evidence="10">Chol</strain>
    </source>
</reference>
<dbReference type="InterPro" id="IPR036249">
    <property type="entry name" value="Thioredoxin-like_sf"/>
</dbReference>
<accession>A0A7Z7MWA3</accession>
<evidence type="ECO:0000259" key="8">
    <source>
        <dbReference type="Pfam" id="PF10411"/>
    </source>
</evidence>
<name>A0A7Z7MWA3_9PROT</name>
<dbReference type="Pfam" id="PF13098">
    <property type="entry name" value="Thioredoxin_2"/>
    <property type="match status" value="1"/>
</dbReference>
<dbReference type="InterPro" id="IPR017937">
    <property type="entry name" value="Thioredoxin_CS"/>
</dbReference>
<evidence type="ECO:0000256" key="5">
    <source>
        <dbReference type="ARBA" id="ARBA00023157"/>
    </source>
</evidence>
<comment type="similarity">
    <text evidence="2 7">Belongs to the thioredoxin family. DsbC subfamily.</text>
</comment>
<dbReference type="SUPFAM" id="SSF52833">
    <property type="entry name" value="Thioredoxin-like"/>
    <property type="match status" value="1"/>
</dbReference>
<gene>
    <name evidence="10" type="ORF">SDENCHOL_21261</name>
</gene>
<dbReference type="Pfam" id="PF10411">
    <property type="entry name" value="DsbC_N"/>
    <property type="match status" value="1"/>
</dbReference>
<dbReference type="Proteomes" id="UP000242886">
    <property type="component" value="Chromosome SDENCHOL"/>
</dbReference>
<keyword evidence="5" id="KW-1015">Disulfide bond</keyword>
<evidence type="ECO:0000256" key="1">
    <source>
        <dbReference type="ARBA" id="ARBA00004418"/>
    </source>
</evidence>
<organism evidence="10 11">
    <name type="scientific">Sterolibacterium denitrificans</name>
    <dbReference type="NCBI Taxonomy" id="157592"/>
    <lineage>
        <taxon>Bacteria</taxon>
        <taxon>Pseudomonadati</taxon>
        <taxon>Pseudomonadota</taxon>
        <taxon>Betaproteobacteria</taxon>
        <taxon>Nitrosomonadales</taxon>
        <taxon>Sterolibacteriaceae</taxon>
        <taxon>Sterolibacterium</taxon>
    </lineage>
</organism>
<dbReference type="GO" id="GO:0042597">
    <property type="term" value="C:periplasmic space"/>
    <property type="evidence" value="ECO:0007669"/>
    <property type="project" value="UniProtKB-SubCell"/>
</dbReference>
<dbReference type="Gene3D" id="3.10.450.70">
    <property type="entry name" value="Disulphide bond isomerase, DsbC/G, N-terminal"/>
    <property type="match status" value="1"/>
</dbReference>